<dbReference type="PROSITE" id="PS50043">
    <property type="entry name" value="HTH_LUXR_2"/>
    <property type="match status" value="1"/>
</dbReference>
<evidence type="ECO:0000256" key="5">
    <source>
        <dbReference type="PROSITE-ProRule" id="PRU00169"/>
    </source>
</evidence>
<dbReference type="PRINTS" id="PR00038">
    <property type="entry name" value="HTHLUXR"/>
</dbReference>
<organism evidence="8 9">
    <name type="scientific">Cellulosimicrobium funkei</name>
    <dbReference type="NCBI Taxonomy" id="264251"/>
    <lineage>
        <taxon>Bacteria</taxon>
        <taxon>Bacillati</taxon>
        <taxon>Actinomycetota</taxon>
        <taxon>Actinomycetes</taxon>
        <taxon>Micrococcales</taxon>
        <taxon>Promicromonosporaceae</taxon>
        <taxon>Cellulosimicrobium</taxon>
    </lineage>
</organism>
<evidence type="ECO:0000313" key="8">
    <source>
        <dbReference type="EMBL" id="KLN34988.1"/>
    </source>
</evidence>
<dbReference type="SMART" id="SM00448">
    <property type="entry name" value="REC"/>
    <property type="match status" value="1"/>
</dbReference>
<dbReference type="InterPro" id="IPR058245">
    <property type="entry name" value="NreC/VraR/RcsB-like_REC"/>
</dbReference>
<evidence type="ECO:0000313" key="9">
    <source>
        <dbReference type="Proteomes" id="UP000035265"/>
    </source>
</evidence>
<dbReference type="RefSeq" id="WP_047232675.1">
    <property type="nucleotide sequence ID" value="NZ_JNBQ01000008.1"/>
</dbReference>
<keyword evidence="3" id="KW-0238">DNA-binding</keyword>
<dbReference type="CDD" id="cd17535">
    <property type="entry name" value="REC_NarL-like"/>
    <property type="match status" value="1"/>
</dbReference>
<dbReference type="EMBL" id="JNBQ01000008">
    <property type="protein sequence ID" value="KLN34988.1"/>
    <property type="molecule type" value="Genomic_DNA"/>
</dbReference>
<dbReference type="Pfam" id="PF00196">
    <property type="entry name" value="GerE"/>
    <property type="match status" value="1"/>
</dbReference>
<dbReference type="InterPro" id="IPR016032">
    <property type="entry name" value="Sig_transdc_resp-reg_C-effctor"/>
</dbReference>
<keyword evidence="1 5" id="KW-0597">Phosphoprotein</keyword>
<feature type="domain" description="Response regulatory" evidence="7">
    <location>
        <begin position="8"/>
        <end position="126"/>
    </location>
</feature>
<dbReference type="PROSITE" id="PS00622">
    <property type="entry name" value="HTH_LUXR_1"/>
    <property type="match status" value="1"/>
</dbReference>
<evidence type="ECO:0000256" key="1">
    <source>
        <dbReference type="ARBA" id="ARBA00022553"/>
    </source>
</evidence>
<dbReference type="PANTHER" id="PTHR43214:SF24">
    <property type="entry name" value="TRANSCRIPTIONAL REGULATORY PROTEIN NARL-RELATED"/>
    <property type="match status" value="1"/>
</dbReference>
<keyword evidence="9" id="KW-1185">Reference proteome</keyword>
<feature type="modified residue" description="4-aspartylphosphate" evidence="5">
    <location>
        <position position="60"/>
    </location>
</feature>
<evidence type="ECO:0000256" key="3">
    <source>
        <dbReference type="ARBA" id="ARBA00023125"/>
    </source>
</evidence>
<dbReference type="SMART" id="SM00421">
    <property type="entry name" value="HTH_LUXR"/>
    <property type="match status" value="1"/>
</dbReference>
<proteinExistence type="predicted"/>
<evidence type="ECO:0000256" key="2">
    <source>
        <dbReference type="ARBA" id="ARBA00023015"/>
    </source>
</evidence>
<dbReference type="InterPro" id="IPR039420">
    <property type="entry name" value="WalR-like"/>
</dbReference>
<name>A0A0H2KPD1_9MICO</name>
<dbReference type="CDD" id="cd06170">
    <property type="entry name" value="LuxR_C_like"/>
    <property type="match status" value="1"/>
</dbReference>
<dbReference type="AlphaFoldDB" id="A0A0H2KPD1"/>
<dbReference type="InterPro" id="IPR001789">
    <property type="entry name" value="Sig_transdc_resp-reg_receiver"/>
</dbReference>
<feature type="domain" description="HTH luxR-type" evidence="6">
    <location>
        <begin position="144"/>
        <end position="209"/>
    </location>
</feature>
<comment type="caution">
    <text evidence="8">The sequence shown here is derived from an EMBL/GenBank/DDBJ whole genome shotgun (WGS) entry which is preliminary data.</text>
</comment>
<dbReference type="Pfam" id="PF00072">
    <property type="entry name" value="Response_reg"/>
    <property type="match status" value="1"/>
</dbReference>
<dbReference type="Proteomes" id="UP000035265">
    <property type="component" value="Unassembled WGS sequence"/>
</dbReference>
<dbReference type="PROSITE" id="PS50110">
    <property type="entry name" value="RESPONSE_REGULATORY"/>
    <property type="match status" value="1"/>
</dbReference>
<dbReference type="GO" id="GO:0000160">
    <property type="term" value="P:phosphorelay signal transduction system"/>
    <property type="evidence" value="ECO:0007669"/>
    <property type="project" value="InterPro"/>
</dbReference>
<evidence type="ECO:0000256" key="4">
    <source>
        <dbReference type="ARBA" id="ARBA00023163"/>
    </source>
</evidence>
<gene>
    <name evidence="8" type="ORF">FB00_09800</name>
</gene>
<dbReference type="SUPFAM" id="SSF52172">
    <property type="entry name" value="CheY-like"/>
    <property type="match status" value="1"/>
</dbReference>
<evidence type="ECO:0000259" key="7">
    <source>
        <dbReference type="PROSITE" id="PS50110"/>
    </source>
</evidence>
<keyword evidence="4" id="KW-0804">Transcription</keyword>
<dbReference type="Gene3D" id="3.40.50.2300">
    <property type="match status" value="1"/>
</dbReference>
<dbReference type="PANTHER" id="PTHR43214">
    <property type="entry name" value="TWO-COMPONENT RESPONSE REGULATOR"/>
    <property type="match status" value="1"/>
</dbReference>
<reference evidence="8 9" key="1">
    <citation type="submission" date="2014-05" db="EMBL/GenBank/DDBJ databases">
        <title>Cellulosimicrobium funkei U11 genome.</title>
        <authorList>
            <person name="Hu C."/>
            <person name="Gong Y."/>
            <person name="Wan W."/>
            <person name="Jiang M."/>
        </authorList>
    </citation>
    <scope>NUCLEOTIDE SEQUENCE [LARGE SCALE GENOMIC DNA]</scope>
    <source>
        <strain evidence="8 9">U11</strain>
    </source>
</reference>
<dbReference type="GO" id="GO:0003677">
    <property type="term" value="F:DNA binding"/>
    <property type="evidence" value="ECO:0007669"/>
    <property type="project" value="UniProtKB-KW"/>
</dbReference>
<keyword evidence="2" id="KW-0805">Transcription regulation</keyword>
<dbReference type="InterPro" id="IPR011006">
    <property type="entry name" value="CheY-like_superfamily"/>
</dbReference>
<dbReference type="SUPFAM" id="SSF46894">
    <property type="entry name" value="C-terminal effector domain of the bipartite response regulators"/>
    <property type="match status" value="1"/>
</dbReference>
<dbReference type="GO" id="GO:0006355">
    <property type="term" value="P:regulation of DNA-templated transcription"/>
    <property type="evidence" value="ECO:0007669"/>
    <property type="project" value="InterPro"/>
</dbReference>
<evidence type="ECO:0000259" key="6">
    <source>
        <dbReference type="PROSITE" id="PS50043"/>
    </source>
</evidence>
<dbReference type="InterPro" id="IPR000792">
    <property type="entry name" value="Tscrpt_reg_LuxR_C"/>
</dbReference>
<accession>A0A0H2KPD1</accession>
<sequence length="213" mass="22292">MTGPAVVDVVLADDHPVVRTGLRAVLEAEPDVRVVAEVGSAEELLARLRGGLRADVVLLDLQFGPGRLGGVDAVREIVATDGPAVLVVTTYDADADILAAVEAGARGYLLKDAPTHELVAAVRAAAAGEVALGPAVQRRLLGRLRSPGTALTARELEVLALVAEGRTNDEIARELFLSRATVKTHLVHVYDKLGAPSRTAAVAEARRRGLLRG</sequence>
<dbReference type="STRING" id="264251.FB00_09800"/>
<dbReference type="PATRIC" id="fig|264251.5.peg.1995"/>
<protein>
    <submittedName>
        <fullName evidence="8">LuxR family transcriptional regulator</fullName>
    </submittedName>
</protein>